<dbReference type="Proteomes" id="UP001383192">
    <property type="component" value="Unassembled WGS sequence"/>
</dbReference>
<name>A0AAW0DUP2_9AGAR</name>
<dbReference type="Pfam" id="PF00075">
    <property type="entry name" value="RNase_H"/>
    <property type="match status" value="1"/>
</dbReference>
<keyword evidence="10" id="KW-1185">Reference proteome</keyword>
<accession>A0AAW0DUP2</accession>
<evidence type="ECO:0000256" key="2">
    <source>
        <dbReference type="ARBA" id="ARBA00005300"/>
    </source>
</evidence>
<evidence type="ECO:0000256" key="3">
    <source>
        <dbReference type="ARBA" id="ARBA00012180"/>
    </source>
</evidence>
<sequence>MANYLNEETHKPRRDCRCRRCKRTRSNTRGLCPNPHKCFTQAKRLLDALPPKWNPTHPQPEDYEHRELPWKISSEDCVAFDPKITTDGDLEEAFRIFTEEVGGTDIPNTEVYPENGLLPLDVYTDGSCTNNGGNDAEAGAGIFVNDADHRNRAIKVPRELEPSNQVGELLAVKEVAETFPPFDLNIMSDSKYVIEGITKHLRKWEDSGYIGVENAHLFQVTAARLRARKTLTTFQWVKGHSGIDGNEKADSLANEGRGKTSADLIDMTIPPPLHVSGAKLKGITQAQAYKAIRQITKTSYQYQRKIDRKRTARNVENARRATEKMSGEKPSTKQFWRSLKNKTISRQVRNFVYKIIHGAYRLGKDWEDIPGCESRARCPQCQSEETLQHILLECATAGQAEIWKEAETVWREATASDDWEQPTLDIIMACANVSFGADESLEARGRTRLYQILVSEAAFLIWKMRNERIINESGPKSLREISNRWKYTIDSRRKIDILLTNKRRYGKKALSKGLVSATWGEERDQTLGNRGLGVLVSSR</sequence>
<keyword evidence="7" id="KW-0378">Hydrolase</keyword>
<dbReference type="GO" id="GO:0046872">
    <property type="term" value="F:metal ion binding"/>
    <property type="evidence" value="ECO:0007669"/>
    <property type="project" value="UniProtKB-KW"/>
</dbReference>
<keyword evidence="6" id="KW-0255">Endonuclease</keyword>
<dbReference type="InterPro" id="IPR036397">
    <property type="entry name" value="RNaseH_sf"/>
</dbReference>
<evidence type="ECO:0000256" key="5">
    <source>
        <dbReference type="ARBA" id="ARBA00022723"/>
    </source>
</evidence>
<dbReference type="InterPro" id="IPR002156">
    <property type="entry name" value="RNaseH_domain"/>
</dbReference>
<keyword evidence="5" id="KW-0479">Metal-binding</keyword>
<evidence type="ECO:0000256" key="4">
    <source>
        <dbReference type="ARBA" id="ARBA00022722"/>
    </source>
</evidence>
<comment type="catalytic activity">
    <reaction evidence="1">
        <text>Endonucleolytic cleavage to 5'-phosphomonoester.</text>
        <dbReference type="EC" id="3.1.26.4"/>
    </reaction>
</comment>
<protein>
    <recommendedName>
        <fullName evidence="3">ribonuclease H</fullName>
        <ecNumber evidence="3">3.1.26.4</ecNumber>
    </recommendedName>
</protein>
<dbReference type="GO" id="GO:0003676">
    <property type="term" value="F:nucleic acid binding"/>
    <property type="evidence" value="ECO:0007669"/>
    <property type="project" value="InterPro"/>
</dbReference>
<comment type="caution">
    <text evidence="9">The sequence shown here is derived from an EMBL/GenBank/DDBJ whole genome shotgun (WGS) entry which is preliminary data.</text>
</comment>
<evidence type="ECO:0000256" key="6">
    <source>
        <dbReference type="ARBA" id="ARBA00022759"/>
    </source>
</evidence>
<evidence type="ECO:0000259" key="8">
    <source>
        <dbReference type="PROSITE" id="PS50879"/>
    </source>
</evidence>
<evidence type="ECO:0000313" key="10">
    <source>
        <dbReference type="Proteomes" id="UP001383192"/>
    </source>
</evidence>
<dbReference type="Gene3D" id="3.30.420.10">
    <property type="entry name" value="Ribonuclease H-like superfamily/Ribonuclease H"/>
    <property type="match status" value="1"/>
</dbReference>
<gene>
    <name evidence="9" type="ORF">VNI00_003249</name>
</gene>
<dbReference type="GO" id="GO:0004523">
    <property type="term" value="F:RNA-DNA hybrid ribonuclease activity"/>
    <property type="evidence" value="ECO:0007669"/>
    <property type="project" value="UniProtKB-EC"/>
</dbReference>
<evidence type="ECO:0000313" key="9">
    <source>
        <dbReference type="EMBL" id="KAK7054786.1"/>
    </source>
</evidence>
<proteinExistence type="inferred from homology"/>
<dbReference type="EC" id="3.1.26.4" evidence="3"/>
<dbReference type="PROSITE" id="PS50879">
    <property type="entry name" value="RNASE_H_1"/>
    <property type="match status" value="1"/>
</dbReference>
<evidence type="ECO:0000256" key="7">
    <source>
        <dbReference type="ARBA" id="ARBA00022801"/>
    </source>
</evidence>
<dbReference type="InterPro" id="IPR012337">
    <property type="entry name" value="RNaseH-like_sf"/>
</dbReference>
<dbReference type="AlphaFoldDB" id="A0AAW0DUP2"/>
<organism evidence="9 10">
    <name type="scientific">Paramarasmius palmivorus</name>
    <dbReference type="NCBI Taxonomy" id="297713"/>
    <lineage>
        <taxon>Eukaryota</taxon>
        <taxon>Fungi</taxon>
        <taxon>Dikarya</taxon>
        <taxon>Basidiomycota</taxon>
        <taxon>Agaricomycotina</taxon>
        <taxon>Agaricomycetes</taxon>
        <taxon>Agaricomycetidae</taxon>
        <taxon>Agaricales</taxon>
        <taxon>Marasmiineae</taxon>
        <taxon>Marasmiaceae</taxon>
        <taxon>Paramarasmius</taxon>
    </lineage>
</organism>
<dbReference type="PANTHER" id="PTHR10642:SF26">
    <property type="entry name" value="RIBONUCLEASE H1"/>
    <property type="match status" value="1"/>
</dbReference>
<dbReference type="InterPro" id="IPR050092">
    <property type="entry name" value="RNase_H"/>
</dbReference>
<dbReference type="EMBL" id="JAYKXP010000008">
    <property type="protein sequence ID" value="KAK7054786.1"/>
    <property type="molecule type" value="Genomic_DNA"/>
</dbReference>
<dbReference type="PANTHER" id="PTHR10642">
    <property type="entry name" value="RIBONUCLEASE H1"/>
    <property type="match status" value="1"/>
</dbReference>
<dbReference type="GO" id="GO:0043137">
    <property type="term" value="P:DNA replication, removal of RNA primer"/>
    <property type="evidence" value="ECO:0007669"/>
    <property type="project" value="TreeGrafter"/>
</dbReference>
<dbReference type="CDD" id="cd09280">
    <property type="entry name" value="RNase_HI_eukaryote_like"/>
    <property type="match status" value="1"/>
</dbReference>
<keyword evidence="4" id="KW-0540">Nuclease</keyword>
<evidence type="ECO:0000256" key="1">
    <source>
        <dbReference type="ARBA" id="ARBA00000077"/>
    </source>
</evidence>
<reference evidence="9 10" key="1">
    <citation type="submission" date="2024-01" db="EMBL/GenBank/DDBJ databases">
        <title>A draft genome for a cacao thread blight-causing isolate of Paramarasmius palmivorus.</title>
        <authorList>
            <person name="Baruah I.K."/>
            <person name="Bukari Y."/>
            <person name="Amoako-Attah I."/>
            <person name="Meinhardt L.W."/>
            <person name="Bailey B.A."/>
            <person name="Cohen S.P."/>
        </authorList>
    </citation>
    <scope>NUCLEOTIDE SEQUENCE [LARGE SCALE GENOMIC DNA]</scope>
    <source>
        <strain evidence="9 10">GH-12</strain>
    </source>
</reference>
<feature type="domain" description="RNase H type-1" evidence="8">
    <location>
        <begin position="116"/>
        <end position="258"/>
    </location>
</feature>
<comment type="similarity">
    <text evidence="2">Belongs to the RNase H family.</text>
</comment>
<dbReference type="SUPFAM" id="SSF53098">
    <property type="entry name" value="Ribonuclease H-like"/>
    <property type="match status" value="1"/>
</dbReference>